<organism evidence="1 2">
    <name type="scientific">Cerrena zonata</name>
    <dbReference type="NCBI Taxonomy" id="2478898"/>
    <lineage>
        <taxon>Eukaryota</taxon>
        <taxon>Fungi</taxon>
        <taxon>Dikarya</taxon>
        <taxon>Basidiomycota</taxon>
        <taxon>Agaricomycotina</taxon>
        <taxon>Agaricomycetes</taxon>
        <taxon>Polyporales</taxon>
        <taxon>Cerrenaceae</taxon>
        <taxon>Cerrena</taxon>
    </lineage>
</organism>
<reference evidence="1 2" key="1">
    <citation type="submission" date="2022-09" db="EMBL/GenBank/DDBJ databases">
        <authorList>
            <person name="Palmer J.M."/>
        </authorList>
    </citation>
    <scope>NUCLEOTIDE SEQUENCE [LARGE SCALE GENOMIC DNA]</scope>
    <source>
        <strain evidence="1 2">DSM 7382</strain>
    </source>
</reference>
<sequence length="130" mass="14401">MMFAEPVIVRIAISDTNTACTSQHIINAMGVQVLLTQEIAIPIIVLEESTVPTLMKLNRELVETVVKSLSCLRECIALLVRLVPTRSKCLLHLIYNTKLNSGYCSTLSPTYDPQITSSGLDTCFFWVARA</sequence>
<evidence type="ECO:0000313" key="2">
    <source>
        <dbReference type="Proteomes" id="UP001385951"/>
    </source>
</evidence>
<protein>
    <submittedName>
        <fullName evidence="1">Uncharacterized protein</fullName>
    </submittedName>
</protein>
<keyword evidence="2" id="KW-1185">Reference proteome</keyword>
<dbReference type="AlphaFoldDB" id="A0AAW0FUN3"/>
<name>A0AAW0FUN3_9APHY</name>
<accession>A0AAW0FUN3</accession>
<proteinExistence type="predicted"/>
<dbReference type="EMBL" id="JASBNA010000035">
    <property type="protein sequence ID" value="KAK7682565.1"/>
    <property type="molecule type" value="Genomic_DNA"/>
</dbReference>
<dbReference type="Proteomes" id="UP001385951">
    <property type="component" value="Unassembled WGS sequence"/>
</dbReference>
<comment type="caution">
    <text evidence="1">The sequence shown here is derived from an EMBL/GenBank/DDBJ whole genome shotgun (WGS) entry which is preliminary data.</text>
</comment>
<gene>
    <name evidence="1" type="ORF">QCA50_014365</name>
</gene>
<evidence type="ECO:0000313" key="1">
    <source>
        <dbReference type="EMBL" id="KAK7682565.1"/>
    </source>
</evidence>